<dbReference type="AlphaFoldDB" id="A0AAD7UPM6"/>
<proteinExistence type="predicted"/>
<name>A0AAD7UPM6_9STRA</name>
<dbReference type="Proteomes" id="UP001230188">
    <property type="component" value="Unassembled WGS sequence"/>
</dbReference>
<dbReference type="CDD" id="cd00116">
    <property type="entry name" value="LRR_RI"/>
    <property type="match status" value="1"/>
</dbReference>
<dbReference type="Gene3D" id="3.80.10.10">
    <property type="entry name" value="Ribonuclease Inhibitor"/>
    <property type="match status" value="3"/>
</dbReference>
<dbReference type="SMART" id="SM00365">
    <property type="entry name" value="LRR_SD22"/>
    <property type="match status" value="8"/>
</dbReference>
<dbReference type="GO" id="GO:0005509">
    <property type="term" value="F:calcium ion binding"/>
    <property type="evidence" value="ECO:0007669"/>
    <property type="project" value="InterPro"/>
</dbReference>
<keyword evidence="4" id="KW-1185">Reference proteome</keyword>
<dbReference type="SMART" id="SM00368">
    <property type="entry name" value="LRR_RI"/>
    <property type="match status" value="10"/>
</dbReference>
<dbReference type="InterPro" id="IPR002048">
    <property type="entry name" value="EF_hand_dom"/>
</dbReference>
<gene>
    <name evidence="3" type="ORF">CTAYLR_002113</name>
</gene>
<evidence type="ECO:0000259" key="2">
    <source>
        <dbReference type="PROSITE" id="PS50222"/>
    </source>
</evidence>
<dbReference type="Pfam" id="PF13516">
    <property type="entry name" value="LRR_6"/>
    <property type="match status" value="10"/>
</dbReference>
<dbReference type="PROSITE" id="PS00018">
    <property type="entry name" value="EF_HAND_1"/>
    <property type="match status" value="1"/>
</dbReference>
<comment type="caution">
    <text evidence="3">The sequence shown here is derived from an EMBL/GenBank/DDBJ whole genome shotgun (WGS) entry which is preliminary data.</text>
</comment>
<organism evidence="3 4">
    <name type="scientific">Chrysophaeum taylorii</name>
    <dbReference type="NCBI Taxonomy" id="2483200"/>
    <lineage>
        <taxon>Eukaryota</taxon>
        <taxon>Sar</taxon>
        <taxon>Stramenopiles</taxon>
        <taxon>Ochrophyta</taxon>
        <taxon>Pelagophyceae</taxon>
        <taxon>Pelagomonadales</taxon>
        <taxon>Pelagomonadaceae</taxon>
        <taxon>Chrysophaeum</taxon>
    </lineage>
</organism>
<dbReference type="PANTHER" id="PTHR24111">
    <property type="entry name" value="LEUCINE-RICH REPEAT-CONTAINING PROTEIN 34"/>
    <property type="match status" value="1"/>
</dbReference>
<evidence type="ECO:0000313" key="4">
    <source>
        <dbReference type="Proteomes" id="UP001230188"/>
    </source>
</evidence>
<evidence type="ECO:0000256" key="1">
    <source>
        <dbReference type="ARBA" id="ARBA00022737"/>
    </source>
</evidence>
<dbReference type="SUPFAM" id="SSF52047">
    <property type="entry name" value="RNI-like"/>
    <property type="match status" value="1"/>
</dbReference>
<sequence>MATLPTFDPADAWACFAELKRHLDLPEAQKTIPLDELFEEAFDLCFKVHPSSLSPEARAAFFNNLDRNQNGRVSFVEWRLFHRQWRASRESMADYLASLPTSGALTSSTPDHEIALRIGTDAPQEEDYGTGTVEGRVEGIQELSGLGAAVIAMETHAPEITIEGRGSGGLAVDLLHGVRFELKLAFPIEFAWRILKNAVIKYGGGNETRDMIIASLKEDTEKIIEGLDVLRTAKLSVALDMLKSLLEKYKRLALSISSSDELRKRDDIKDLRFDAVSVRNLATEAFRTVTNKEQKVQAVKIAMIATAIGYGLGGSAVDAHAISTQLKGGDGLFSFGSRVDREKLICDILVLVLREHSFAVTRGFRDRESVEPILHSKSIIEFLLNRNDTGYLRTLGKERYVPVADAFSTLSRHALNLCLKKSFESSGVEDAARKAEIIVGIRNDTYLYLSSKNIGDEVAAAISTGLEKNTTLQELLLSSNRIGDEGARALSQMLSKNTTLQTLRLNSNHIGVEGARALSQMLSKNTTLQTLWLSTNHIGVEGARAFSDMLSKNTTLQTLWLSSNHIGVEGARALSQMLSKNTTLQTLWLSSNHIGVEGARALSQMLSKNTTLRILYLNSNHIGVEGARALSQMLSKNTTLRILYLNSNHIGVEGARALSQMLSKNTTLQTLWLSTNHIGVEGARAFSDMLSKNTTLQTLWLSFNSIGDEGARAFSDMLSKITTLQKLYLSGNNITDAAKTLLRAAAGPSLLLIL</sequence>
<dbReference type="InterPro" id="IPR001611">
    <property type="entry name" value="Leu-rich_rpt"/>
</dbReference>
<dbReference type="PROSITE" id="PS50222">
    <property type="entry name" value="EF_HAND_2"/>
    <property type="match status" value="1"/>
</dbReference>
<keyword evidence="1" id="KW-0677">Repeat</keyword>
<accession>A0AAD7UPM6</accession>
<protein>
    <recommendedName>
        <fullName evidence="2">EF-hand domain-containing protein</fullName>
    </recommendedName>
</protein>
<dbReference type="InterPro" id="IPR052201">
    <property type="entry name" value="LRR-containing_regulator"/>
</dbReference>
<evidence type="ECO:0000313" key="3">
    <source>
        <dbReference type="EMBL" id="KAJ8612660.1"/>
    </source>
</evidence>
<dbReference type="InterPro" id="IPR032675">
    <property type="entry name" value="LRR_dom_sf"/>
</dbReference>
<feature type="domain" description="EF-hand" evidence="2">
    <location>
        <begin position="53"/>
        <end position="88"/>
    </location>
</feature>
<dbReference type="InterPro" id="IPR018247">
    <property type="entry name" value="EF_Hand_1_Ca_BS"/>
</dbReference>
<dbReference type="PANTHER" id="PTHR24111:SF0">
    <property type="entry name" value="LEUCINE-RICH REPEAT-CONTAINING PROTEIN"/>
    <property type="match status" value="1"/>
</dbReference>
<dbReference type="EMBL" id="JAQMWT010000044">
    <property type="protein sequence ID" value="KAJ8612660.1"/>
    <property type="molecule type" value="Genomic_DNA"/>
</dbReference>
<reference evidence="3" key="1">
    <citation type="submission" date="2023-01" db="EMBL/GenBank/DDBJ databases">
        <title>Metagenome sequencing of chrysophaentin producing Chrysophaeum taylorii.</title>
        <authorList>
            <person name="Davison J."/>
            <person name="Bewley C."/>
        </authorList>
    </citation>
    <scope>NUCLEOTIDE SEQUENCE</scope>
    <source>
        <strain evidence="3">NIES-1699</strain>
    </source>
</reference>